<gene>
    <name evidence="16" type="ORF">IW254_001459</name>
</gene>
<dbReference type="SUPFAM" id="SSF55486">
    <property type="entry name" value="Metalloproteases ('zincins'), catalytic domain"/>
    <property type="match status" value="1"/>
</dbReference>
<dbReference type="EC" id="3.4.11.2" evidence="4"/>
<comment type="cofactor">
    <cofactor evidence="2">
        <name>Zn(2+)</name>
        <dbReference type="ChEBI" id="CHEBI:29105"/>
    </cofactor>
</comment>
<comment type="catalytic activity">
    <reaction evidence="1">
        <text>Release of an N-terminal amino acid, Xaa-|-Yaa- from a peptide, amide or arylamide. Xaa is preferably Ala, but may be most amino acids including Pro (slow action). When a terminal hydrophobic residue is followed by a prolyl residue, the two may be released as an intact Xaa-Pro dipeptide.</text>
        <dbReference type="EC" id="3.4.11.2"/>
    </reaction>
</comment>
<dbReference type="GO" id="GO:0070006">
    <property type="term" value="F:metalloaminopeptidase activity"/>
    <property type="evidence" value="ECO:0007669"/>
    <property type="project" value="TreeGrafter"/>
</dbReference>
<dbReference type="InterPro" id="IPR001930">
    <property type="entry name" value="Peptidase_M1"/>
</dbReference>
<comment type="similarity">
    <text evidence="3">Belongs to the peptidase M1 family.</text>
</comment>
<keyword evidence="9" id="KW-0378">Hydrolase</keyword>
<evidence type="ECO:0000256" key="6">
    <source>
        <dbReference type="ARBA" id="ARBA00022438"/>
    </source>
</evidence>
<evidence type="ECO:0000313" key="16">
    <source>
        <dbReference type="EMBL" id="MBG6122490.1"/>
    </source>
</evidence>
<dbReference type="InterPro" id="IPR042097">
    <property type="entry name" value="Aminopeptidase_N-like_N_sf"/>
</dbReference>
<dbReference type="InterPro" id="IPR014782">
    <property type="entry name" value="Peptidase_M1_dom"/>
</dbReference>
<dbReference type="PRINTS" id="PR00756">
    <property type="entry name" value="ALADIPTASE"/>
</dbReference>
<dbReference type="GO" id="GO:0016020">
    <property type="term" value="C:membrane"/>
    <property type="evidence" value="ECO:0007669"/>
    <property type="project" value="TreeGrafter"/>
</dbReference>
<dbReference type="Proteomes" id="UP000658613">
    <property type="component" value="Unassembled WGS sequence"/>
</dbReference>
<evidence type="ECO:0000256" key="2">
    <source>
        <dbReference type="ARBA" id="ARBA00001947"/>
    </source>
</evidence>
<dbReference type="Gene3D" id="1.10.390.10">
    <property type="entry name" value="Neutral Protease Domain 2"/>
    <property type="match status" value="1"/>
</dbReference>
<protein>
    <recommendedName>
        <fullName evidence="5">Aminopeptidase N</fullName>
        <ecNumber evidence="4">3.4.11.2</ecNumber>
    </recommendedName>
    <alternativeName>
        <fullName evidence="12">Alanine aminopeptidase</fullName>
    </alternativeName>
    <alternativeName>
        <fullName evidence="13">Lysyl aminopeptidase</fullName>
    </alternativeName>
</protein>
<evidence type="ECO:0000256" key="8">
    <source>
        <dbReference type="ARBA" id="ARBA00022723"/>
    </source>
</evidence>
<dbReference type="RefSeq" id="WP_196824874.1">
    <property type="nucleotide sequence ID" value="NZ_CP046980.1"/>
</dbReference>
<evidence type="ECO:0000313" key="17">
    <source>
        <dbReference type="Proteomes" id="UP000658613"/>
    </source>
</evidence>
<dbReference type="EMBL" id="JADOUE010000001">
    <property type="protein sequence ID" value="MBG6122490.1"/>
    <property type="molecule type" value="Genomic_DNA"/>
</dbReference>
<dbReference type="AlphaFoldDB" id="A0A931GU75"/>
<keyword evidence="10" id="KW-0862">Zinc</keyword>
<keyword evidence="8" id="KW-0479">Metal-binding</keyword>
<dbReference type="GO" id="GO:0016285">
    <property type="term" value="F:alanyl aminopeptidase activity"/>
    <property type="evidence" value="ECO:0007669"/>
    <property type="project" value="UniProtKB-EC"/>
</dbReference>
<feature type="domain" description="Aminopeptidase N-like N-terminal" evidence="15">
    <location>
        <begin position="31"/>
        <end position="191"/>
    </location>
</feature>
<evidence type="ECO:0000256" key="13">
    <source>
        <dbReference type="ARBA" id="ARBA00031533"/>
    </source>
</evidence>
<dbReference type="SUPFAM" id="SSF63737">
    <property type="entry name" value="Leukotriene A4 hydrolase N-terminal domain"/>
    <property type="match status" value="1"/>
</dbReference>
<evidence type="ECO:0000256" key="11">
    <source>
        <dbReference type="ARBA" id="ARBA00023049"/>
    </source>
</evidence>
<dbReference type="GO" id="GO:0005615">
    <property type="term" value="C:extracellular space"/>
    <property type="evidence" value="ECO:0007669"/>
    <property type="project" value="TreeGrafter"/>
</dbReference>
<keyword evidence="6 16" id="KW-0031">Aminopeptidase</keyword>
<dbReference type="InterPro" id="IPR050344">
    <property type="entry name" value="Peptidase_M1_aminopeptidases"/>
</dbReference>
<dbReference type="InterPro" id="IPR027268">
    <property type="entry name" value="Peptidase_M4/M1_CTD_sf"/>
</dbReference>
<dbReference type="GO" id="GO:0006508">
    <property type="term" value="P:proteolysis"/>
    <property type="evidence" value="ECO:0007669"/>
    <property type="project" value="UniProtKB-KW"/>
</dbReference>
<name>A0A931GU75_9CORY</name>
<dbReference type="GO" id="GO:0008270">
    <property type="term" value="F:zinc ion binding"/>
    <property type="evidence" value="ECO:0007669"/>
    <property type="project" value="InterPro"/>
</dbReference>
<evidence type="ECO:0000259" key="14">
    <source>
        <dbReference type="Pfam" id="PF01433"/>
    </source>
</evidence>
<evidence type="ECO:0000259" key="15">
    <source>
        <dbReference type="Pfam" id="PF17900"/>
    </source>
</evidence>
<dbReference type="Pfam" id="PF17900">
    <property type="entry name" value="Peptidase_M1_N"/>
    <property type="match status" value="1"/>
</dbReference>
<sequence length="445" mass="50235">MSNLRLRSTPIPGTRDGYTGVDFNLGFHVARYRLDLRYKVAPNRLEGVAKLECSAWRDLPHMTLDLEPNMVARRVTASGRGDITVKRFKQSGGKLRITFSEPVLVDEEFELTIVYAGNPRPRRTRWGTIGWEELTNGSLVASQPNGAPTWFPCDDTPDEKARYEITIETDQPYTVIANGALTEHVGNRWTFTAGPMATYLATVQIGEYTRRELGRNTSVWLPAGVEVGDFVLQQEMLDFFEETFGPYPFPDYQAVVTEDPLEIPLEAQGLSIFGRNHVRRNERLIAHELAHQWFGNSLGVAQWDDIWLNEGFACYSEWLWAAHRNATTGAGVPIEESIRLHYNALALKPQDIIVGNPGPRLMFDDRVYKRGALTLHALRTLIGDEAFFTAVRDYVTRGAHSVVEPIDLRNALKSFAPDRAADIDATLEAWLHRPELPPLHPVRGR</sequence>
<dbReference type="GO" id="GO:0042277">
    <property type="term" value="F:peptide binding"/>
    <property type="evidence" value="ECO:0007669"/>
    <property type="project" value="TreeGrafter"/>
</dbReference>
<evidence type="ECO:0000256" key="9">
    <source>
        <dbReference type="ARBA" id="ARBA00022801"/>
    </source>
</evidence>
<comment type="caution">
    <text evidence="16">The sequence shown here is derived from an EMBL/GenBank/DDBJ whole genome shotgun (WGS) entry which is preliminary data.</text>
</comment>
<keyword evidence="11" id="KW-0482">Metalloprotease</keyword>
<dbReference type="PANTHER" id="PTHR11533:SF174">
    <property type="entry name" value="PUROMYCIN-SENSITIVE AMINOPEPTIDASE-RELATED"/>
    <property type="match status" value="1"/>
</dbReference>
<evidence type="ECO:0000256" key="3">
    <source>
        <dbReference type="ARBA" id="ARBA00010136"/>
    </source>
</evidence>
<evidence type="ECO:0000256" key="12">
    <source>
        <dbReference type="ARBA" id="ARBA00029811"/>
    </source>
</evidence>
<evidence type="ECO:0000256" key="7">
    <source>
        <dbReference type="ARBA" id="ARBA00022670"/>
    </source>
</evidence>
<evidence type="ECO:0000256" key="1">
    <source>
        <dbReference type="ARBA" id="ARBA00000098"/>
    </source>
</evidence>
<evidence type="ECO:0000256" key="10">
    <source>
        <dbReference type="ARBA" id="ARBA00022833"/>
    </source>
</evidence>
<dbReference type="GO" id="GO:0005737">
    <property type="term" value="C:cytoplasm"/>
    <property type="evidence" value="ECO:0007669"/>
    <property type="project" value="TreeGrafter"/>
</dbReference>
<dbReference type="Gene3D" id="2.60.40.1730">
    <property type="entry name" value="tricorn interacting facor f3 domain"/>
    <property type="match status" value="1"/>
</dbReference>
<dbReference type="InterPro" id="IPR045357">
    <property type="entry name" value="Aminopeptidase_N-like_N"/>
</dbReference>
<organism evidence="16 17">
    <name type="scientific">Corynebacterium aquatimens</name>
    <dbReference type="NCBI Taxonomy" id="1190508"/>
    <lineage>
        <taxon>Bacteria</taxon>
        <taxon>Bacillati</taxon>
        <taxon>Actinomycetota</taxon>
        <taxon>Actinomycetes</taxon>
        <taxon>Mycobacteriales</taxon>
        <taxon>Corynebacteriaceae</taxon>
        <taxon>Corynebacterium</taxon>
    </lineage>
</organism>
<dbReference type="PANTHER" id="PTHR11533">
    <property type="entry name" value="PROTEASE M1 ZINC METALLOPROTEASE"/>
    <property type="match status" value="1"/>
</dbReference>
<evidence type="ECO:0000256" key="4">
    <source>
        <dbReference type="ARBA" id="ARBA00012564"/>
    </source>
</evidence>
<dbReference type="GO" id="GO:0043171">
    <property type="term" value="P:peptide catabolic process"/>
    <property type="evidence" value="ECO:0007669"/>
    <property type="project" value="TreeGrafter"/>
</dbReference>
<reference evidence="16" key="1">
    <citation type="submission" date="2020-11" db="EMBL/GenBank/DDBJ databases">
        <title>Sequencing the genomes of 1000 actinobacteria strains.</title>
        <authorList>
            <person name="Klenk H.-P."/>
        </authorList>
    </citation>
    <scope>NUCLEOTIDE SEQUENCE</scope>
    <source>
        <strain evidence="16">DSM 45632</strain>
    </source>
</reference>
<proteinExistence type="inferred from homology"/>
<keyword evidence="7" id="KW-0645">Protease</keyword>
<dbReference type="CDD" id="cd09603">
    <property type="entry name" value="M1_APN_like"/>
    <property type="match status" value="1"/>
</dbReference>
<keyword evidence="17" id="KW-1185">Reference proteome</keyword>
<feature type="domain" description="Peptidase M1 membrane alanine aminopeptidase" evidence="14">
    <location>
        <begin position="233"/>
        <end position="430"/>
    </location>
</feature>
<evidence type="ECO:0000256" key="5">
    <source>
        <dbReference type="ARBA" id="ARBA00015611"/>
    </source>
</evidence>
<dbReference type="Pfam" id="PF01433">
    <property type="entry name" value="Peptidase_M1"/>
    <property type="match status" value="1"/>
</dbReference>
<accession>A0A931GU75</accession>